<gene>
    <name evidence="2" type="ORF">EZJ19_03865</name>
</gene>
<dbReference type="AlphaFoldDB" id="A0A4R1BIL4"/>
<comment type="caution">
    <text evidence="2">The sequence shown here is derived from an EMBL/GenBank/DDBJ whole genome shotgun (WGS) entry which is preliminary data.</text>
</comment>
<protein>
    <submittedName>
        <fullName evidence="2">Uncharacterized protein</fullName>
    </submittedName>
</protein>
<organism evidence="2 3">
    <name type="scientific">Parasulfuritortus cantonensis</name>
    <dbReference type="NCBI Taxonomy" id="2528202"/>
    <lineage>
        <taxon>Bacteria</taxon>
        <taxon>Pseudomonadati</taxon>
        <taxon>Pseudomonadota</taxon>
        <taxon>Betaproteobacteria</taxon>
        <taxon>Nitrosomonadales</taxon>
        <taxon>Thiobacillaceae</taxon>
        <taxon>Parasulfuritortus</taxon>
    </lineage>
</organism>
<feature type="compositionally biased region" description="Polar residues" evidence="1">
    <location>
        <begin position="1"/>
        <end position="42"/>
    </location>
</feature>
<accession>A0A4R1BIL4</accession>
<proteinExistence type="predicted"/>
<dbReference type="Proteomes" id="UP000295443">
    <property type="component" value="Unassembled WGS sequence"/>
</dbReference>
<sequence>MDLSIPSNVAYSPQAQVVSQVGGARTSQGTLDATDANASRQRQPTDTRETGRQNAARAANDTARTATETEVARSRGYEFDYEESRRVVKVNDSKGVLIYQVPSKGRLALIEAEDKAASNAQALRLIA</sequence>
<reference evidence="2 3" key="1">
    <citation type="submission" date="2019-03" db="EMBL/GenBank/DDBJ databases">
        <title>Genome sequence of Thiobacillaceae bacterium LSR1, a sulfur-oxidizing bacterium isolated from freshwater sediment.</title>
        <authorList>
            <person name="Li S."/>
        </authorList>
    </citation>
    <scope>NUCLEOTIDE SEQUENCE [LARGE SCALE GENOMIC DNA]</scope>
    <source>
        <strain evidence="2 3">LSR1</strain>
    </source>
</reference>
<evidence type="ECO:0000313" key="3">
    <source>
        <dbReference type="Proteomes" id="UP000295443"/>
    </source>
</evidence>
<keyword evidence="3" id="KW-1185">Reference proteome</keyword>
<dbReference type="EMBL" id="SJZB01000014">
    <property type="protein sequence ID" value="TCJ17094.1"/>
    <property type="molecule type" value="Genomic_DNA"/>
</dbReference>
<feature type="region of interest" description="Disordered" evidence="1">
    <location>
        <begin position="1"/>
        <end position="69"/>
    </location>
</feature>
<dbReference type="RefSeq" id="WP_131444977.1">
    <property type="nucleotide sequence ID" value="NZ_SJZB01000014.1"/>
</dbReference>
<evidence type="ECO:0000256" key="1">
    <source>
        <dbReference type="SAM" id="MobiDB-lite"/>
    </source>
</evidence>
<feature type="compositionally biased region" description="Low complexity" evidence="1">
    <location>
        <begin position="54"/>
        <end position="69"/>
    </location>
</feature>
<evidence type="ECO:0000313" key="2">
    <source>
        <dbReference type="EMBL" id="TCJ17094.1"/>
    </source>
</evidence>
<name>A0A4R1BIL4_9PROT</name>